<dbReference type="SUPFAM" id="SSF56219">
    <property type="entry name" value="DNase I-like"/>
    <property type="match status" value="1"/>
</dbReference>
<dbReference type="GO" id="GO:0005783">
    <property type="term" value="C:endoplasmic reticulum"/>
    <property type="evidence" value="ECO:0007669"/>
    <property type="project" value="TreeGrafter"/>
</dbReference>
<dbReference type="Proteomes" id="UP000265703">
    <property type="component" value="Unassembled WGS sequence"/>
</dbReference>
<evidence type="ECO:0000259" key="5">
    <source>
        <dbReference type="Pfam" id="PF23226"/>
    </source>
</evidence>
<feature type="transmembrane region" description="Helical" evidence="1">
    <location>
        <begin position="111"/>
        <end position="129"/>
    </location>
</feature>
<keyword evidence="7" id="KW-1185">Reference proteome</keyword>
<comment type="caution">
    <text evidence="6">The sequence shown here is derived from an EMBL/GenBank/DDBJ whole genome shotgun (WGS) entry which is preliminary data.</text>
</comment>
<evidence type="ECO:0000259" key="2">
    <source>
        <dbReference type="Pfam" id="PF10277"/>
    </source>
</evidence>
<evidence type="ECO:0000259" key="3">
    <source>
        <dbReference type="Pfam" id="PF23021"/>
    </source>
</evidence>
<dbReference type="InterPro" id="IPR036691">
    <property type="entry name" value="Endo/exonu/phosph_ase_sf"/>
</dbReference>
<feature type="transmembrane region" description="Helical" evidence="1">
    <location>
        <begin position="172"/>
        <end position="189"/>
    </location>
</feature>
<feature type="transmembrane region" description="Helical" evidence="1">
    <location>
        <begin position="78"/>
        <end position="99"/>
    </location>
</feature>
<feature type="transmembrane region" description="Helical" evidence="1">
    <location>
        <begin position="388"/>
        <end position="407"/>
    </location>
</feature>
<dbReference type="InterPro" id="IPR057315">
    <property type="entry name" value="Exo_endo_phos_PGAP2IP_C"/>
</dbReference>
<evidence type="ECO:0000259" key="4">
    <source>
        <dbReference type="Pfam" id="PF23022"/>
    </source>
</evidence>
<organism evidence="6 7">
    <name type="scientific">Glomus cerebriforme</name>
    <dbReference type="NCBI Taxonomy" id="658196"/>
    <lineage>
        <taxon>Eukaryota</taxon>
        <taxon>Fungi</taxon>
        <taxon>Fungi incertae sedis</taxon>
        <taxon>Mucoromycota</taxon>
        <taxon>Glomeromycotina</taxon>
        <taxon>Glomeromycetes</taxon>
        <taxon>Glomerales</taxon>
        <taxon>Glomeraceae</taxon>
        <taxon>Glomus</taxon>
    </lineage>
</organism>
<keyword evidence="1" id="KW-0812">Transmembrane</keyword>
<dbReference type="GO" id="GO:0016020">
    <property type="term" value="C:membrane"/>
    <property type="evidence" value="ECO:0007669"/>
    <property type="project" value="GOC"/>
</dbReference>
<accession>A0A397TPJ4</accession>
<keyword evidence="1" id="KW-0472">Membrane</keyword>
<feature type="transmembrane region" description="Helical" evidence="1">
    <location>
        <begin position="305"/>
        <end position="325"/>
    </location>
</feature>
<feature type="domain" description="PGAP2IP second transmembrane" evidence="3">
    <location>
        <begin position="456"/>
        <end position="630"/>
    </location>
</feature>
<dbReference type="Pfam" id="PF10277">
    <property type="entry name" value="Frag1"/>
    <property type="match status" value="1"/>
</dbReference>
<feature type="transmembrane region" description="Helical" evidence="1">
    <location>
        <begin position="581"/>
        <end position="600"/>
    </location>
</feature>
<sequence>MPTYKDDSPNGVIVAKFNAQWVSYLHTLFAYAAFFSALAFGCLTHYYQIVKNEHWGYPEEWFPSVSATTGDWYPARSIFQIFIAIASGPRFLLIYLFYLITDKPNYVYPKIHAIVGVIRALSCGGWVYITSSDDHFVHDIAMIVYLVSNLPWMLGTLAISPDNKKALKWRKRATSAFFGTLIPMIYFYIQHKVHRVAGAYTIYSFFEWSLIIYDVIFDAFSWYEFSNIELRIVNINQKGGIISPIIESPEKSKKYSGNIESTLKYSFINNLGGFIADIYLAFIYWSMLTSLALTIWYFPLWHMGISGYEAFLLVTTAPSLLGIGFIRKLINLNHGVFHLLSLVGIAAYLLIDPVQRLIAVSIGVAIATLTWTSIWIENRGSTCKLERHALTWGLGLILSNVVKMAWWTNNPIWPIMHKENGGWNQVGLFFGILASLEVMFRKNERRNYPEQKIVSSGSWYLTAAGFGSLLFALHSLLSDSSTIIRWVYDGYPNTGPQPIPWGAVTIVAMALGLVLSSYRKIVISKPWYLVGCVSCACMYYYPAWNGYYGGLLLTVYLMSLLPTFIIMIAQHPPGRTFFTAMMTYNIFCLAHVWVVAYAFVPAGEYMREHTDYILFAMMVFIGCCIRNTSTYTLKLQLNILHLNRSFARGGLAIMIILGFLVAFSRLPSEKPVPYHPEQKLFTAGIWTIHFALDNDMWASEIRMRDAIKELELDVIGLLESDTGRIIMGNRDFTQFLAEDLNMYSDYGPGPSKHTWGCAMLSKFPILRSEHHLLPSPVGELACAIHATLDVYGQEIDVIVSHNGQEEDELDRILQTTELARIMRESKNPFVFLGYVVTVPGDKIYSMLINDGNVHDIEKTDYDRWCEYIAYRGVKRTGYARVSHGRITDTEIQLGKFQIVENYNPETWQASDNLVQESEVEEGLRFPKQFKGEGVRGHKYHVFDAPRYYN</sequence>
<dbReference type="FunFam" id="3.60.10.10:FF:000031">
    <property type="entry name" value="Calcofluor white hypersensitive protein"/>
    <property type="match status" value="1"/>
</dbReference>
<feature type="domain" description="PGAP2IP first transmembrane" evidence="4">
    <location>
        <begin position="282"/>
        <end position="436"/>
    </location>
</feature>
<dbReference type="Pfam" id="PF23226">
    <property type="entry name" value="Exo_endo_phos_PGAP2IP"/>
    <property type="match status" value="1"/>
</dbReference>
<feature type="transmembrane region" description="Helical" evidence="1">
    <location>
        <begin position="357"/>
        <end position="376"/>
    </location>
</feature>
<dbReference type="EMBL" id="QKYT01000005">
    <property type="protein sequence ID" value="RIA99359.1"/>
    <property type="molecule type" value="Genomic_DNA"/>
</dbReference>
<dbReference type="STRING" id="658196.A0A397TPJ4"/>
<feature type="transmembrane region" description="Helical" evidence="1">
    <location>
        <begin position="422"/>
        <end position="440"/>
    </location>
</feature>
<evidence type="ECO:0000313" key="7">
    <source>
        <dbReference type="Proteomes" id="UP000265703"/>
    </source>
</evidence>
<feature type="transmembrane region" description="Helical" evidence="1">
    <location>
        <begin position="645"/>
        <end position="663"/>
    </location>
</feature>
<dbReference type="PANTHER" id="PTHR14859:SF1">
    <property type="entry name" value="PGAP2-INTERACTING PROTEIN"/>
    <property type="match status" value="1"/>
</dbReference>
<dbReference type="GO" id="GO:0031505">
    <property type="term" value="P:fungal-type cell wall organization"/>
    <property type="evidence" value="ECO:0007669"/>
    <property type="project" value="TreeGrafter"/>
</dbReference>
<dbReference type="AlphaFoldDB" id="A0A397TPJ4"/>
<feature type="domain" description="CWH43-like N-terminal" evidence="2">
    <location>
        <begin position="19"/>
        <end position="227"/>
    </location>
</feature>
<dbReference type="InterPro" id="IPR053911">
    <property type="entry name" value="PGAP2IP_TM_2nd"/>
</dbReference>
<feature type="transmembrane region" description="Helical" evidence="1">
    <location>
        <begin position="141"/>
        <end position="160"/>
    </location>
</feature>
<feature type="transmembrane region" description="Helical" evidence="1">
    <location>
        <begin position="498"/>
        <end position="515"/>
    </location>
</feature>
<gene>
    <name evidence="6" type="ORF">C1645_747496</name>
</gene>
<reference evidence="6 7" key="1">
    <citation type="submission" date="2018-06" db="EMBL/GenBank/DDBJ databases">
        <title>Comparative genomics reveals the genomic features of Rhizophagus irregularis, R. cerebriforme, R. diaphanum and Gigaspora rosea, and their symbiotic lifestyle signature.</title>
        <authorList>
            <person name="Morin E."/>
            <person name="San Clemente H."/>
            <person name="Chen E.C.H."/>
            <person name="De La Providencia I."/>
            <person name="Hainaut M."/>
            <person name="Kuo A."/>
            <person name="Kohler A."/>
            <person name="Murat C."/>
            <person name="Tang N."/>
            <person name="Roy S."/>
            <person name="Loubradou J."/>
            <person name="Henrissat B."/>
            <person name="Grigoriev I.V."/>
            <person name="Corradi N."/>
            <person name="Roux C."/>
            <person name="Martin F.M."/>
        </authorList>
    </citation>
    <scope>NUCLEOTIDE SEQUENCE [LARGE SCALE GENOMIC DNA]</scope>
    <source>
        <strain evidence="6 7">DAOM 227022</strain>
    </source>
</reference>
<name>A0A397TPJ4_9GLOM</name>
<dbReference type="Gene3D" id="3.60.10.10">
    <property type="entry name" value="Endonuclease/exonuclease/phosphatase"/>
    <property type="match status" value="1"/>
</dbReference>
<dbReference type="InterPro" id="IPR019402">
    <property type="entry name" value="CWH43_N"/>
</dbReference>
<feature type="transmembrane region" description="Helical" evidence="1">
    <location>
        <begin position="332"/>
        <end position="351"/>
    </location>
</feature>
<dbReference type="GO" id="GO:0006506">
    <property type="term" value="P:GPI anchor biosynthetic process"/>
    <property type="evidence" value="ECO:0007669"/>
    <property type="project" value="TreeGrafter"/>
</dbReference>
<feature type="transmembrane region" description="Helical" evidence="1">
    <location>
        <begin position="460"/>
        <end position="478"/>
    </location>
</feature>
<feature type="transmembrane region" description="Helical" evidence="1">
    <location>
        <begin position="612"/>
        <end position="633"/>
    </location>
</feature>
<evidence type="ECO:0000256" key="1">
    <source>
        <dbReference type="SAM" id="Phobius"/>
    </source>
</evidence>
<dbReference type="Pfam" id="PF23021">
    <property type="entry name" value="6TM_2nd_PGAP2IP"/>
    <property type="match status" value="1"/>
</dbReference>
<dbReference type="PANTHER" id="PTHR14859">
    <property type="entry name" value="CALCOFLUOR WHITE HYPERSENSITIVE PROTEIN PRECURSOR"/>
    <property type="match status" value="1"/>
</dbReference>
<feature type="domain" description="PGAP2IP C-terminal nuclease-like" evidence="5">
    <location>
        <begin position="678"/>
        <end position="921"/>
    </location>
</feature>
<protein>
    <submittedName>
        <fullName evidence="6">Putative calcofluor white hypersensitive protein</fullName>
    </submittedName>
</protein>
<dbReference type="InterPro" id="IPR051916">
    <property type="entry name" value="GPI-anchor_lipid_remodeler"/>
</dbReference>
<feature type="transmembrane region" description="Helical" evidence="1">
    <location>
        <begin position="550"/>
        <end position="569"/>
    </location>
</feature>
<dbReference type="InterPro" id="IPR053912">
    <property type="entry name" value="PGAP2IP_TM_1nd"/>
</dbReference>
<dbReference type="Pfam" id="PF23022">
    <property type="entry name" value="6TM_1st_PGAP2IP"/>
    <property type="match status" value="1"/>
</dbReference>
<keyword evidence="1" id="KW-1133">Transmembrane helix</keyword>
<dbReference type="OrthoDB" id="68581at2759"/>
<evidence type="ECO:0000313" key="6">
    <source>
        <dbReference type="EMBL" id="RIA99359.1"/>
    </source>
</evidence>
<proteinExistence type="predicted"/>
<feature type="transmembrane region" description="Helical" evidence="1">
    <location>
        <begin position="201"/>
        <end position="223"/>
    </location>
</feature>
<feature type="transmembrane region" description="Helical" evidence="1">
    <location>
        <begin position="21"/>
        <end position="47"/>
    </location>
</feature>